<reference evidence="8" key="1">
    <citation type="submission" date="2021-02" db="EMBL/GenBank/DDBJ databases">
        <title>Skermanella TT6 skin isolate.</title>
        <authorList>
            <person name="Lee K."/>
            <person name="Ganzorig M."/>
        </authorList>
    </citation>
    <scope>NUCLEOTIDE SEQUENCE</scope>
    <source>
        <strain evidence="8">TT6</strain>
    </source>
</reference>
<evidence type="ECO:0000256" key="7">
    <source>
        <dbReference type="HAMAP-Rule" id="MF_00258"/>
    </source>
</evidence>
<dbReference type="EC" id="5.1.1.3" evidence="2 7"/>
<dbReference type="InterPro" id="IPR004391">
    <property type="entry name" value="Glu_race"/>
</dbReference>
<protein>
    <recommendedName>
        <fullName evidence="2 7">Glutamate racemase</fullName>
        <ecNumber evidence="2 7">5.1.1.3</ecNumber>
    </recommendedName>
</protein>
<keyword evidence="5 7" id="KW-0413">Isomerase</keyword>
<comment type="pathway">
    <text evidence="7">Cell wall biogenesis; peptidoglycan biosynthesis.</text>
</comment>
<dbReference type="Pfam" id="PF01177">
    <property type="entry name" value="Asp_Glu_race"/>
    <property type="match status" value="1"/>
</dbReference>
<comment type="function">
    <text evidence="7">Provides the (R)-glutamate required for cell wall biosynthesis.</text>
</comment>
<dbReference type="PANTHER" id="PTHR21198">
    <property type="entry name" value="GLUTAMATE RACEMASE"/>
    <property type="match status" value="1"/>
</dbReference>
<comment type="similarity">
    <text evidence="7">Belongs to the aspartate/glutamate racemases family.</text>
</comment>
<accession>A0ABX7BEH7</accession>
<dbReference type="EMBL" id="CP067420">
    <property type="protein sequence ID" value="QQP90842.1"/>
    <property type="molecule type" value="Genomic_DNA"/>
</dbReference>
<dbReference type="SUPFAM" id="SSF53681">
    <property type="entry name" value="Aspartate/glutamate racemase"/>
    <property type="match status" value="2"/>
</dbReference>
<dbReference type="HAMAP" id="MF_00258">
    <property type="entry name" value="Glu_racemase"/>
    <property type="match status" value="1"/>
</dbReference>
<keyword evidence="9" id="KW-1185">Reference proteome</keyword>
<feature type="binding site" evidence="7">
    <location>
        <begin position="76"/>
        <end position="77"/>
    </location>
    <ligand>
        <name>substrate</name>
    </ligand>
</feature>
<organism evidence="8 9">
    <name type="scientific">Skermanella cutis</name>
    <dbReference type="NCBI Taxonomy" id="2775420"/>
    <lineage>
        <taxon>Bacteria</taxon>
        <taxon>Pseudomonadati</taxon>
        <taxon>Pseudomonadota</taxon>
        <taxon>Alphaproteobacteria</taxon>
        <taxon>Rhodospirillales</taxon>
        <taxon>Azospirillaceae</taxon>
        <taxon>Skermanella</taxon>
    </lineage>
</organism>
<gene>
    <name evidence="7" type="primary">murI</name>
    <name evidence="8" type="ORF">IGS68_06345</name>
</gene>
<feature type="binding site" evidence="7">
    <location>
        <begin position="44"/>
        <end position="45"/>
    </location>
    <ligand>
        <name>substrate</name>
    </ligand>
</feature>
<dbReference type="RefSeq" id="WP_201078215.1">
    <property type="nucleotide sequence ID" value="NZ_CP067420.1"/>
</dbReference>
<dbReference type="GO" id="GO:0008881">
    <property type="term" value="F:glutamate racemase activity"/>
    <property type="evidence" value="ECO:0007669"/>
    <property type="project" value="UniProtKB-EC"/>
</dbReference>
<keyword evidence="6 7" id="KW-0961">Cell wall biogenesis/degradation</keyword>
<evidence type="ECO:0000256" key="1">
    <source>
        <dbReference type="ARBA" id="ARBA00001602"/>
    </source>
</evidence>
<sequence>MTFHDRPIGIFDSGVGGLTVLRALRERLPTEQLLYLGDTARLPYGTKSPETIARYAVQAAGLLVGRGIKLLVVACNTASAHALDALRDAYPQIEVTGVIEPGAEAACAASASGRIAVIATESTARAGAYEAAIRRIRGDAEIATRACSVFVALAEEGWLDGPVAEAAARRYLAPLFADKDAGSRPDTLVLGCTHFPLLSPVLETVVGPGVVLVDSARTTADRVALMLDRAGVASRNVHFPAEIRLLATDAPDRFARVAANFLPFPITPAMVELVDLQQASPAAGPARPSRPLEV</sequence>
<dbReference type="Proteomes" id="UP000595197">
    <property type="component" value="Chromosome"/>
</dbReference>
<dbReference type="PANTHER" id="PTHR21198:SF2">
    <property type="entry name" value="GLUTAMATE RACEMASE"/>
    <property type="match status" value="1"/>
</dbReference>
<keyword evidence="4 7" id="KW-0573">Peptidoglycan synthesis</keyword>
<evidence type="ECO:0000256" key="6">
    <source>
        <dbReference type="ARBA" id="ARBA00023316"/>
    </source>
</evidence>
<keyword evidence="3 7" id="KW-0133">Cell shape</keyword>
<dbReference type="NCBIfam" id="TIGR00067">
    <property type="entry name" value="glut_race"/>
    <property type="match status" value="1"/>
</dbReference>
<dbReference type="InterPro" id="IPR033134">
    <property type="entry name" value="Asp/Glu_racemase_AS_2"/>
</dbReference>
<evidence type="ECO:0000256" key="4">
    <source>
        <dbReference type="ARBA" id="ARBA00022984"/>
    </source>
</evidence>
<evidence type="ECO:0000313" key="8">
    <source>
        <dbReference type="EMBL" id="QQP90842.1"/>
    </source>
</evidence>
<feature type="active site" description="Proton donor/acceptor" evidence="7">
    <location>
        <position position="192"/>
    </location>
</feature>
<feature type="active site" description="Proton donor/acceptor" evidence="7">
    <location>
        <position position="75"/>
    </location>
</feature>
<evidence type="ECO:0000256" key="5">
    <source>
        <dbReference type="ARBA" id="ARBA00023235"/>
    </source>
</evidence>
<evidence type="ECO:0000256" key="3">
    <source>
        <dbReference type="ARBA" id="ARBA00022960"/>
    </source>
</evidence>
<feature type="binding site" evidence="7">
    <location>
        <begin position="193"/>
        <end position="194"/>
    </location>
    <ligand>
        <name>substrate</name>
    </ligand>
</feature>
<comment type="catalytic activity">
    <reaction evidence="1 7">
        <text>L-glutamate = D-glutamate</text>
        <dbReference type="Rhea" id="RHEA:12813"/>
        <dbReference type="ChEBI" id="CHEBI:29985"/>
        <dbReference type="ChEBI" id="CHEBI:29986"/>
        <dbReference type="EC" id="5.1.1.3"/>
    </reaction>
</comment>
<proteinExistence type="inferred from homology"/>
<evidence type="ECO:0000256" key="2">
    <source>
        <dbReference type="ARBA" id="ARBA00013090"/>
    </source>
</evidence>
<dbReference type="PROSITE" id="PS00924">
    <property type="entry name" value="ASP_GLU_RACEMASE_2"/>
    <property type="match status" value="1"/>
</dbReference>
<feature type="binding site" evidence="7">
    <location>
        <begin position="12"/>
        <end position="13"/>
    </location>
    <ligand>
        <name>substrate</name>
    </ligand>
</feature>
<name>A0ABX7BEH7_9PROT</name>
<dbReference type="InterPro" id="IPR001920">
    <property type="entry name" value="Asp/Glu_race"/>
</dbReference>
<dbReference type="InterPro" id="IPR015942">
    <property type="entry name" value="Asp/Glu/hydantoin_racemase"/>
</dbReference>
<evidence type="ECO:0000313" key="9">
    <source>
        <dbReference type="Proteomes" id="UP000595197"/>
    </source>
</evidence>
<dbReference type="PROSITE" id="PS00923">
    <property type="entry name" value="ASP_GLU_RACEMASE_1"/>
    <property type="match status" value="1"/>
</dbReference>
<dbReference type="Gene3D" id="3.40.50.1860">
    <property type="match status" value="2"/>
</dbReference>
<dbReference type="InterPro" id="IPR018187">
    <property type="entry name" value="Asp/Glu_racemase_AS_1"/>
</dbReference>